<gene>
    <name evidence="1" type="ORF">SCHPADRAFT_903862</name>
</gene>
<dbReference type="AlphaFoldDB" id="A0A0H2RPI1"/>
<organism evidence="1 2">
    <name type="scientific">Schizopora paradoxa</name>
    <dbReference type="NCBI Taxonomy" id="27342"/>
    <lineage>
        <taxon>Eukaryota</taxon>
        <taxon>Fungi</taxon>
        <taxon>Dikarya</taxon>
        <taxon>Basidiomycota</taxon>
        <taxon>Agaricomycotina</taxon>
        <taxon>Agaricomycetes</taxon>
        <taxon>Hymenochaetales</taxon>
        <taxon>Schizoporaceae</taxon>
        <taxon>Schizopora</taxon>
    </lineage>
</organism>
<name>A0A0H2RPI1_9AGAM</name>
<accession>A0A0H2RPI1</accession>
<dbReference type="InParanoid" id="A0A0H2RPI1"/>
<sequence>MTRFTRPGQGHPKEVYSESYLAANQEPQIATRKVVTPLRGKHRFLRAMYLERKETLIALI</sequence>
<reference evidence="1 2" key="1">
    <citation type="submission" date="2015-04" db="EMBL/GenBank/DDBJ databases">
        <title>Complete genome sequence of Schizopora paradoxa KUC8140, a cosmopolitan wood degrader in East Asia.</title>
        <authorList>
            <consortium name="DOE Joint Genome Institute"/>
            <person name="Min B."/>
            <person name="Park H."/>
            <person name="Jang Y."/>
            <person name="Kim J.-J."/>
            <person name="Kim K.H."/>
            <person name="Pangilinan J."/>
            <person name="Lipzen A."/>
            <person name="Riley R."/>
            <person name="Grigoriev I.V."/>
            <person name="Spatafora J.W."/>
            <person name="Choi I.-G."/>
        </authorList>
    </citation>
    <scope>NUCLEOTIDE SEQUENCE [LARGE SCALE GENOMIC DNA]</scope>
    <source>
        <strain evidence="1 2">KUC8140</strain>
    </source>
</reference>
<evidence type="ECO:0000313" key="1">
    <source>
        <dbReference type="EMBL" id="KLO13779.1"/>
    </source>
</evidence>
<evidence type="ECO:0000313" key="2">
    <source>
        <dbReference type="Proteomes" id="UP000053477"/>
    </source>
</evidence>
<protein>
    <submittedName>
        <fullName evidence="1">Uncharacterized protein</fullName>
    </submittedName>
</protein>
<keyword evidence="2" id="KW-1185">Reference proteome</keyword>
<dbReference type="EMBL" id="KQ085954">
    <property type="protein sequence ID" value="KLO13779.1"/>
    <property type="molecule type" value="Genomic_DNA"/>
</dbReference>
<dbReference type="Proteomes" id="UP000053477">
    <property type="component" value="Unassembled WGS sequence"/>
</dbReference>
<proteinExistence type="predicted"/>